<sequence>MASCMGSLFILFTALTAVTGEKRVCPASVIVVLKMFKNYGNINAILFAQLDLGGFSGMEVMAIAITKIEEQAVICHVFKLVVCVNGTPPSGATDILLQNSEGEAGGK</sequence>
<evidence type="ECO:0000256" key="1">
    <source>
        <dbReference type="SAM" id="SignalP"/>
    </source>
</evidence>
<name>A0A1R3GHM8_9ROSI</name>
<organism evidence="2 3">
    <name type="scientific">Corchorus olitorius</name>
    <dbReference type="NCBI Taxonomy" id="93759"/>
    <lineage>
        <taxon>Eukaryota</taxon>
        <taxon>Viridiplantae</taxon>
        <taxon>Streptophyta</taxon>
        <taxon>Embryophyta</taxon>
        <taxon>Tracheophyta</taxon>
        <taxon>Spermatophyta</taxon>
        <taxon>Magnoliopsida</taxon>
        <taxon>eudicotyledons</taxon>
        <taxon>Gunneridae</taxon>
        <taxon>Pentapetalae</taxon>
        <taxon>rosids</taxon>
        <taxon>malvids</taxon>
        <taxon>Malvales</taxon>
        <taxon>Malvaceae</taxon>
        <taxon>Grewioideae</taxon>
        <taxon>Apeibeae</taxon>
        <taxon>Corchorus</taxon>
    </lineage>
</organism>
<dbReference type="EMBL" id="AWUE01022528">
    <property type="protein sequence ID" value="OMO57520.1"/>
    <property type="molecule type" value="Genomic_DNA"/>
</dbReference>
<keyword evidence="1" id="KW-0732">Signal</keyword>
<gene>
    <name evidence="2" type="ORF">COLO4_35318</name>
</gene>
<keyword evidence="3" id="KW-1185">Reference proteome</keyword>
<reference evidence="3" key="1">
    <citation type="submission" date="2013-09" db="EMBL/GenBank/DDBJ databases">
        <title>Corchorus olitorius genome sequencing.</title>
        <authorList>
            <person name="Alam M."/>
            <person name="Haque M.S."/>
            <person name="Islam M.S."/>
            <person name="Emdad E.M."/>
            <person name="Islam M.M."/>
            <person name="Ahmed B."/>
            <person name="Halim A."/>
            <person name="Hossen Q.M.M."/>
            <person name="Hossain M.Z."/>
            <person name="Ahmed R."/>
            <person name="Khan M.M."/>
            <person name="Islam R."/>
            <person name="Rashid M.M."/>
            <person name="Khan S.A."/>
            <person name="Rahman M.S."/>
            <person name="Alam M."/>
            <person name="Yahiya A.S."/>
            <person name="Khan M.S."/>
            <person name="Azam M.S."/>
            <person name="Haque T."/>
            <person name="Lashkar M.Z.H."/>
            <person name="Akhand A.I."/>
            <person name="Morshed G."/>
            <person name="Roy S."/>
            <person name="Uddin K.S."/>
            <person name="Rabeya T."/>
            <person name="Hossain A.S."/>
            <person name="Chowdhury A."/>
            <person name="Snigdha A.R."/>
            <person name="Mortoza M.S."/>
            <person name="Matin S.A."/>
            <person name="Hoque S.M.E."/>
            <person name="Islam M.K."/>
            <person name="Roy D.K."/>
            <person name="Haider R."/>
            <person name="Moosa M.M."/>
            <person name="Elias S.M."/>
            <person name="Hasan A.M."/>
            <person name="Jahan S."/>
            <person name="Shafiuddin M."/>
            <person name="Mahmood N."/>
            <person name="Shommy N.S."/>
        </authorList>
    </citation>
    <scope>NUCLEOTIDE SEQUENCE [LARGE SCALE GENOMIC DNA]</scope>
    <source>
        <strain evidence="3">cv. O-4</strain>
    </source>
</reference>
<feature type="chain" id="PRO_5012006148" evidence="1">
    <location>
        <begin position="21"/>
        <end position="107"/>
    </location>
</feature>
<protein>
    <submittedName>
        <fullName evidence="2">Uncharacterized protein</fullName>
    </submittedName>
</protein>
<dbReference type="AlphaFoldDB" id="A0A1R3GHM8"/>
<accession>A0A1R3GHM8</accession>
<dbReference type="Proteomes" id="UP000187203">
    <property type="component" value="Unassembled WGS sequence"/>
</dbReference>
<evidence type="ECO:0000313" key="3">
    <source>
        <dbReference type="Proteomes" id="UP000187203"/>
    </source>
</evidence>
<evidence type="ECO:0000313" key="2">
    <source>
        <dbReference type="EMBL" id="OMO57520.1"/>
    </source>
</evidence>
<comment type="caution">
    <text evidence="2">The sequence shown here is derived from an EMBL/GenBank/DDBJ whole genome shotgun (WGS) entry which is preliminary data.</text>
</comment>
<feature type="signal peptide" evidence="1">
    <location>
        <begin position="1"/>
        <end position="20"/>
    </location>
</feature>
<proteinExistence type="predicted"/>